<evidence type="ECO:0000256" key="2">
    <source>
        <dbReference type="ARBA" id="ARBA00023242"/>
    </source>
</evidence>
<dbReference type="STRING" id="857566.A0A1E3PDK7"/>
<protein>
    <submittedName>
        <fullName evidence="6">NUC189-domain-containing protein</fullName>
    </submittedName>
</protein>
<evidence type="ECO:0000313" key="7">
    <source>
        <dbReference type="Proteomes" id="UP000095009"/>
    </source>
</evidence>
<keyword evidence="7" id="KW-1185">Reference proteome</keyword>
<feature type="domain" description="Small-subunit processome Utp12" evidence="5">
    <location>
        <begin position="33"/>
        <end position="138"/>
    </location>
</feature>
<feature type="compositionally biased region" description="Polar residues" evidence="4">
    <location>
        <begin position="178"/>
        <end position="188"/>
    </location>
</feature>
<dbReference type="Proteomes" id="UP000095009">
    <property type="component" value="Unassembled WGS sequence"/>
</dbReference>
<dbReference type="EMBL" id="KV454414">
    <property type="protein sequence ID" value="ODQ63529.1"/>
    <property type="molecule type" value="Genomic_DNA"/>
</dbReference>
<evidence type="ECO:0000259" key="5">
    <source>
        <dbReference type="Pfam" id="PF04003"/>
    </source>
</evidence>
<feature type="compositionally biased region" description="Acidic residues" evidence="4">
    <location>
        <begin position="192"/>
        <end position="236"/>
    </location>
</feature>
<dbReference type="InterPro" id="IPR052414">
    <property type="entry name" value="U3_snoRNA-assoc_WDR"/>
</dbReference>
<dbReference type="OrthoDB" id="30195at2759"/>
<organism evidence="6 7">
    <name type="scientific">Nadsonia fulvescens var. elongata DSM 6958</name>
    <dbReference type="NCBI Taxonomy" id="857566"/>
    <lineage>
        <taxon>Eukaryota</taxon>
        <taxon>Fungi</taxon>
        <taxon>Dikarya</taxon>
        <taxon>Ascomycota</taxon>
        <taxon>Saccharomycotina</taxon>
        <taxon>Dipodascomycetes</taxon>
        <taxon>Dipodascales</taxon>
        <taxon>Dipodascales incertae sedis</taxon>
        <taxon>Nadsonia</taxon>
    </lineage>
</organism>
<dbReference type="GO" id="GO:0000462">
    <property type="term" value="P:maturation of SSU-rRNA from tricistronic rRNA transcript (SSU-rRNA, 5.8S rRNA, LSU-rRNA)"/>
    <property type="evidence" value="ECO:0007669"/>
    <property type="project" value="TreeGrafter"/>
</dbReference>
<accession>A0A1E3PDK7</accession>
<feature type="compositionally biased region" description="Acidic residues" evidence="4">
    <location>
        <begin position="152"/>
        <end position="175"/>
    </location>
</feature>
<name>A0A1E3PDK7_9ASCO</name>
<dbReference type="PANTHER" id="PTHR44267">
    <property type="entry name" value="WD REPEAT-CONTAINING PROTEIN 43"/>
    <property type="match status" value="1"/>
</dbReference>
<dbReference type="Pfam" id="PF04003">
    <property type="entry name" value="Utp12"/>
    <property type="match status" value="1"/>
</dbReference>
<comment type="similarity">
    <text evidence="3">Belongs to the UTP5 family.</text>
</comment>
<reference evidence="6 7" key="1">
    <citation type="journal article" date="2016" name="Proc. Natl. Acad. Sci. U.S.A.">
        <title>Comparative genomics of biotechnologically important yeasts.</title>
        <authorList>
            <person name="Riley R."/>
            <person name="Haridas S."/>
            <person name="Wolfe K.H."/>
            <person name="Lopes M.R."/>
            <person name="Hittinger C.T."/>
            <person name="Goeker M."/>
            <person name="Salamov A.A."/>
            <person name="Wisecaver J.H."/>
            <person name="Long T.M."/>
            <person name="Calvey C.H."/>
            <person name="Aerts A.L."/>
            <person name="Barry K.W."/>
            <person name="Choi C."/>
            <person name="Clum A."/>
            <person name="Coughlan A.Y."/>
            <person name="Deshpande S."/>
            <person name="Douglass A.P."/>
            <person name="Hanson S.J."/>
            <person name="Klenk H.-P."/>
            <person name="LaButti K.M."/>
            <person name="Lapidus A."/>
            <person name="Lindquist E.A."/>
            <person name="Lipzen A.M."/>
            <person name="Meier-Kolthoff J.P."/>
            <person name="Ohm R.A."/>
            <person name="Otillar R.P."/>
            <person name="Pangilinan J.L."/>
            <person name="Peng Y."/>
            <person name="Rokas A."/>
            <person name="Rosa C.A."/>
            <person name="Scheuner C."/>
            <person name="Sibirny A.A."/>
            <person name="Slot J.C."/>
            <person name="Stielow J.B."/>
            <person name="Sun H."/>
            <person name="Kurtzman C.P."/>
            <person name="Blackwell M."/>
            <person name="Grigoriev I.V."/>
            <person name="Jeffries T.W."/>
        </authorList>
    </citation>
    <scope>NUCLEOTIDE SEQUENCE [LARGE SCALE GENOMIC DNA]</scope>
    <source>
        <strain evidence="6 7">DSM 6958</strain>
    </source>
</reference>
<keyword evidence="2" id="KW-0539">Nucleus</keyword>
<feature type="compositionally biased region" description="Acidic residues" evidence="4">
    <location>
        <begin position="245"/>
        <end position="267"/>
    </location>
</feature>
<dbReference type="PANTHER" id="PTHR44267:SF1">
    <property type="entry name" value="WD REPEAT-CONTAINING PROTEIN 43"/>
    <property type="match status" value="1"/>
</dbReference>
<dbReference type="InterPro" id="IPR007148">
    <property type="entry name" value="SSU_processome_Utp12"/>
</dbReference>
<comment type="subcellular location">
    <subcellularLocation>
        <location evidence="1">Nucleus</location>
    </subcellularLocation>
</comment>
<gene>
    <name evidence="6" type="ORF">NADFUDRAFT_43847</name>
</gene>
<evidence type="ECO:0000313" key="6">
    <source>
        <dbReference type="EMBL" id="ODQ63529.1"/>
    </source>
</evidence>
<dbReference type="AlphaFoldDB" id="A0A1E3PDK7"/>
<evidence type="ECO:0000256" key="1">
    <source>
        <dbReference type="ARBA" id="ARBA00004123"/>
    </source>
</evidence>
<evidence type="ECO:0000256" key="3">
    <source>
        <dbReference type="ARBA" id="ARBA00038335"/>
    </source>
</evidence>
<sequence>MTSTTPTAVDLAAAGANASNLSAALTQALKTNDDSTLQSLLTKATDDQAIIKTTVQRLESTTAVKLLEKLAEQITATPSKSNQLNLWIKWVMVAHGGYLVSLPHLIKTLTSLHSVLNSRVTILPKLIALQGRLEMLQSQLELRDNIAKQAGSDDEDSDSDEENSDEDNSDIDDEVTESKQSGNTSRQLTIEADADDLEAEEGDYIINGEEDDDLDSEDEDEENDNDNDEDDDEEDNIISRFIDVEASDDEDNDDDDEDDVEEERDDN</sequence>
<feature type="region of interest" description="Disordered" evidence="4">
    <location>
        <begin position="148"/>
        <end position="267"/>
    </location>
</feature>
<dbReference type="GO" id="GO:0005730">
    <property type="term" value="C:nucleolus"/>
    <property type="evidence" value="ECO:0007669"/>
    <property type="project" value="TreeGrafter"/>
</dbReference>
<proteinExistence type="inferred from homology"/>
<evidence type="ECO:0000256" key="4">
    <source>
        <dbReference type="SAM" id="MobiDB-lite"/>
    </source>
</evidence>